<name>A0A2Y9BEB7_9FIRM</name>
<dbReference type="Proteomes" id="UP000245845">
    <property type="component" value="Unassembled WGS sequence"/>
</dbReference>
<reference evidence="1 2" key="1">
    <citation type="submission" date="2018-05" db="EMBL/GenBank/DDBJ databases">
        <title>The Hungate 1000. A catalogue of reference genomes from the rumen microbiome.</title>
        <authorList>
            <person name="Kelly W."/>
        </authorList>
    </citation>
    <scope>NUCLEOTIDE SEQUENCE [LARGE SCALE GENOMIC DNA]</scope>
    <source>
        <strain evidence="1 2">NLAE-zl-C242</strain>
    </source>
</reference>
<keyword evidence="2" id="KW-1185">Reference proteome</keyword>
<proteinExistence type="predicted"/>
<organism evidence="1 2">
    <name type="scientific">Faecalicatena orotica</name>
    <dbReference type="NCBI Taxonomy" id="1544"/>
    <lineage>
        <taxon>Bacteria</taxon>
        <taxon>Bacillati</taxon>
        <taxon>Bacillota</taxon>
        <taxon>Clostridia</taxon>
        <taxon>Lachnospirales</taxon>
        <taxon>Lachnospiraceae</taxon>
        <taxon>Faecalicatena</taxon>
    </lineage>
</organism>
<comment type="caution">
    <text evidence="1">The sequence shown here is derived from an EMBL/GenBank/DDBJ whole genome shotgun (WGS) entry which is preliminary data.</text>
</comment>
<dbReference type="AlphaFoldDB" id="A0A2Y9BEB7"/>
<protein>
    <submittedName>
        <fullName evidence="1">Uncharacterized protein</fullName>
    </submittedName>
</protein>
<evidence type="ECO:0000313" key="2">
    <source>
        <dbReference type="Proteomes" id="UP000245845"/>
    </source>
</evidence>
<dbReference type="EMBL" id="QGDL01000006">
    <property type="protein sequence ID" value="PWJ29513.1"/>
    <property type="molecule type" value="Genomic_DNA"/>
</dbReference>
<accession>A0A2Y9BEB7</accession>
<evidence type="ECO:0000313" key="1">
    <source>
        <dbReference type="EMBL" id="PWJ29513.1"/>
    </source>
</evidence>
<gene>
    <name evidence="1" type="ORF">A8806_106252</name>
</gene>
<dbReference type="RefSeq" id="WP_109731352.1">
    <property type="nucleotide sequence ID" value="NZ_BAAACK010000026.1"/>
</dbReference>
<sequence>MTITEEMICEMDENNMKAKAVLNMLIRAWEESSTESSEAEIMTTVEAALTFIQANDSILSKR</sequence>